<feature type="non-terminal residue" evidence="1">
    <location>
        <position position="77"/>
    </location>
</feature>
<sequence>MKLSEIPAEVERLAEDCEAELAGRFAEIDRTARINTRRIMEAFQEFRVSESCFAGTTGYGYDDLGRETLDKIWARVF</sequence>
<gene>
    <name evidence="1" type="ORF">IAD42_09560</name>
</gene>
<proteinExistence type="predicted"/>
<dbReference type="InterPro" id="IPR009651">
    <property type="entry name" value="Met_g_lyase_put"/>
</dbReference>
<dbReference type="PANTHER" id="PTHR46658:SF1">
    <property type="entry name" value="CYS OR MET METABOLISM PYRIDOXAL-PHOSPHATE-DEPENDENT ENZYME"/>
    <property type="match status" value="1"/>
</dbReference>
<reference evidence="1" key="1">
    <citation type="submission" date="2020-10" db="EMBL/GenBank/DDBJ databases">
        <authorList>
            <person name="Gilroy R."/>
        </authorList>
    </citation>
    <scope>NUCLEOTIDE SEQUENCE</scope>
    <source>
        <strain evidence="1">ChiHecec3B27-6122</strain>
    </source>
</reference>
<name>A0A9D1G6Q5_9FIRM</name>
<dbReference type="InterPro" id="IPR015421">
    <property type="entry name" value="PyrdxlP-dep_Trfase_major"/>
</dbReference>
<dbReference type="Proteomes" id="UP000886876">
    <property type="component" value="Unassembled WGS sequence"/>
</dbReference>
<dbReference type="Pfam" id="PF06838">
    <property type="entry name" value="Met_gamma_lyase"/>
    <property type="match status" value="1"/>
</dbReference>
<protein>
    <submittedName>
        <fullName evidence="1">Methionine gamma-lyase family protein</fullName>
    </submittedName>
</protein>
<evidence type="ECO:0000313" key="1">
    <source>
        <dbReference type="EMBL" id="HIS98211.1"/>
    </source>
</evidence>
<dbReference type="Gene3D" id="3.90.1150.60">
    <property type="entry name" value="Methioning gamme-lyase, C-terminal domain"/>
    <property type="match status" value="1"/>
</dbReference>
<comment type="caution">
    <text evidence="1">The sequence shown here is derived from an EMBL/GenBank/DDBJ whole genome shotgun (WGS) entry which is preliminary data.</text>
</comment>
<dbReference type="EMBL" id="DVJS01000241">
    <property type="protein sequence ID" value="HIS98211.1"/>
    <property type="molecule type" value="Genomic_DNA"/>
</dbReference>
<dbReference type="PANTHER" id="PTHR46658">
    <property type="entry name" value="CYS OR MET METABOLISM PYRIDOXAL-PHOSPHATE-DEPENDENT ENZYME"/>
    <property type="match status" value="1"/>
</dbReference>
<organism evidence="1 2">
    <name type="scientific">Candidatus Scatomorpha pullistercoris</name>
    <dbReference type="NCBI Taxonomy" id="2840929"/>
    <lineage>
        <taxon>Bacteria</taxon>
        <taxon>Bacillati</taxon>
        <taxon>Bacillota</taxon>
        <taxon>Clostridia</taxon>
        <taxon>Eubacteriales</taxon>
        <taxon>Candidatus Scatomorpha</taxon>
    </lineage>
</organism>
<accession>A0A9D1G6Q5</accession>
<reference evidence="1" key="2">
    <citation type="journal article" date="2021" name="PeerJ">
        <title>Extensive microbial diversity within the chicken gut microbiome revealed by metagenomics and culture.</title>
        <authorList>
            <person name="Gilroy R."/>
            <person name="Ravi A."/>
            <person name="Getino M."/>
            <person name="Pursley I."/>
            <person name="Horton D.L."/>
            <person name="Alikhan N.F."/>
            <person name="Baker D."/>
            <person name="Gharbi K."/>
            <person name="Hall N."/>
            <person name="Watson M."/>
            <person name="Adriaenssens E.M."/>
            <person name="Foster-Nyarko E."/>
            <person name="Jarju S."/>
            <person name="Secka A."/>
            <person name="Antonio M."/>
            <person name="Oren A."/>
            <person name="Chaudhuri R.R."/>
            <person name="La Ragione R."/>
            <person name="Hildebrand F."/>
            <person name="Pallen M.J."/>
        </authorList>
    </citation>
    <scope>NUCLEOTIDE SEQUENCE</scope>
    <source>
        <strain evidence="1">ChiHecec3B27-6122</strain>
    </source>
</reference>
<dbReference type="Gene3D" id="3.40.640.10">
    <property type="entry name" value="Type I PLP-dependent aspartate aminotransferase-like (Major domain)"/>
    <property type="match status" value="1"/>
</dbReference>
<evidence type="ECO:0000313" key="2">
    <source>
        <dbReference type="Proteomes" id="UP000886876"/>
    </source>
</evidence>
<dbReference type="AlphaFoldDB" id="A0A9D1G6Q5"/>